<dbReference type="Pfam" id="PF08984">
    <property type="entry name" value="DUF1858"/>
    <property type="match status" value="1"/>
</dbReference>
<protein>
    <recommendedName>
        <fullName evidence="1">DUF1858 domain-containing protein</fullName>
    </recommendedName>
</protein>
<dbReference type="InterPro" id="IPR015077">
    <property type="entry name" value="DUF1858"/>
</dbReference>
<feature type="domain" description="DUF1858" evidence="1">
    <location>
        <begin position="4"/>
        <end position="56"/>
    </location>
</feature>
<keyword evidence="3" id="KW-1185">Reference proteome</keyword>
<dbReference type="EMBL" id="LLKB01000001">
    <property type="protein sequence ID" value="KQC86516.1"/>
    <property type="molecule type" value="Genomic_DNA"/>
</dbReference>
<comment type="caution">
    <text evidence="2">The sequence shown here is derived from an EMBL/GenBank/DDBJ whole genome shotgun (WGS) entry which is preliminary data.</text>
</comment>
<dbReference type="SUPFAM" id="SSF140683">
    <property type="entry name" value="SP0561-like"/>
    <property type="match status" value="1"/>
</dbReference>
<dbReference type="InterPro" id="IPR038062">
    <property type="entry name" value="ScdA-like_N_sf"/>
</dbReference>
<evidence type="ECO:0000313" key="2">
    <source>
        <dbReference type="EMBL" id="KQC86516.1"/>
    </source>
</evidence>
<dbReference type="Proteomes" id="UP000050833">
    <property type="component" value="Unassembled WGS sequence"/>
</dbReference>
<organism evidence="2 3">
    <name type="scientific">Butyribacter intestini</name>
    <dbReference type="NCBI Taxonomy" id="1703332"/>
    <lineage>
        <taxon>Bacteria</taxon>
        <taxon>Bacillati</taxon>
        <taxon>Bacillota</taxon>
        <taxon>Clostridia</taxon>
        <taxon>Lachnospirales</taxon>
        <taxon>Lachnospiraceae</taxon>
        <taxon>Butyribacter</taxon>
    </lineage>
</organism>
<reference evidence="2 3" key="1">
    <citation type="submission" date="2015-10" db="EMBL/GenBank/DDBJ databases">
        <title>Butyribacter intestini gen. nov., sp. nov., a butyric acid-producing bacterium of the family Lachnospiraceae isolated from the human faeces.</title>
        <authorList>
            <person name="Zou Y."/>
            <person name="Xue W."/>
            <person name="Luo G."/>
            <person name="Lv M."/>
        </authorList>
    </citation>
    <scope>NUCLEOTIDE SEQUENCE [LARGE SCALE GENOMIC DNA]</scope>
    <source>
        <strain evidence="2 3">TF01-11</strain>
    </source>
</reference>
<dbReference type="Gene3D" id="1.10.3910.10">
    <property type="entry name" value="SP0561-like"/>
    <property type="match status" value="1"/>
</dbReference>
<dbReference type="NCBIfam" id="TIGR03980">
    <property type="entry name" value="prismane_assoc"/>
    <property type="match status" value="1"/>
</dbReference>
<proteinExistence type="predicted"/>
<gene>
    <name evidence="2" type="ORF">APZ18_04860</name>
</gene>
<dbReference type="AlphaFoldDB" id="A0AAW3JX73"/>
<evidence type="ECO:0000259" key="1">
    <source>
        <dbReference type="Pfam" id="PF08984"/>
    </source>
</evidence>
<name>A0AAW3JX73_9FIRM</name>
<accession>A0AAW3JX73</accession>
<dbReference type="InterPro" id="IPR023883">
    <property type="entry name" value="CHP03980_redox-disulphide"/>
</dbReference>
<evidence type="ECO:0000313" key="3">
    <source>
        <dbReference type="Proteomes" id="UP000050833"/>
    </source>
</evidence>
<dbReference type="PANTHER" id="PTHR39341">
    <property type="entry name" value="BSL7085 PROTEIN"/>
    <property type="match status" value="1"/>
</dbReference>
<sequence>MVVTEYSLIGALLRFYPDTIEDFKEVGMNCVGCPSSAKETIGQACNVHSVDVNELIKKLDKRING</sequence>
<dbReference type="PANTHER" id="PTHR39341:SF1">
    <property type="entry name" value="DUF1858 DOMAIN-CONTAINING PROTEIN"/>
    <property type="match status" value="1"/>
</dbReference>
<dbReference type="RefSeq" id="WP_022015262.1">
    <property type="nucleotide sequence ID" value="NZ_DBGBRS010000221.1"/>
</dbReference>